<evidence type="ECO:0000256" key="1">
    <source>
        <dbReference type="ARBA" id="ARBA00004651"/>
    </source>
</evidence>
<comment type="subcellular location">
    <subcellularLocation>
        <location evidence="1">Cell membrane</location>
        <topology evidence="1">Multi-pass membrane protein</topology>
    </subcellularLocation>
</comment>
<keyword evidence="2" id="KW-1003">Cell membrane</keyword>
<evidence type="ECO:0000256" key="2">
    <source>
        <dbReference type="ARBA" id="ARBA00022475"/>
    </source>
</evidence>
<feature type="transmembrane region" description="Helical" evidence="6">
    <location>
        <begin position="126"/>
        <end position="146"/>
    </location>
</feature>
<dbReference type="PANTHER" id="PTHR30250">
    <property type="entry name" value="PST FAMILY PREDICTED COLANIC ACID TRANSPORTER"/>
    <property type="match status" value="1"/>
</dbReference>
<evidence type="ECO:0000313" key="7">
    <source>
        <dbReference type="EMBL" id="NJX14695.1"/>
    </source>
</evidence>
<feature type="transmembrane region" description="Helical" evidence="6">
    <location>
        <begin position="345"/>
        <end position="366"/>
    </location>
</feature>
<feature type="transmembrane region" description="Helical" evidence="6">
    <location>
        <begin position="93"/>
        <end position="114"/>
    </location>
</feature>
<gene>
    <name evidence="7" type="ORF">HC176_04270</name>
</gene>
<evidence type="ECO:0000256" key="6">
    <source>
        <dbReference type="SAM" id="Phobius"/>
    </source>
</evidence>
<evidence type="ECO:0000256" key="4">
    <source>
        <dbReference type="ARBA" id="ARBA00022989"/>
    </source>
</evidence>
<feature type="transmembrane region" description="Helical" evidence="6">
    <location>
        <begin position="158"/>
        <end position="179"/>
    </location>
</feature>
<dbReference type="InterPro" id="IPR044550">
    <property type="entry name" value="WzxE"/>
</dbReference>
<dbReference type="Pfam" id="PF13440">
    <property type="entry name" value="Polysacc_synt_3"/>
    <property type="match status" value="1"/>
</dbReference>
<accession>A0ABX1D8K1</accession>
<feature type="transmembrane region" description="Helical" evidence="6">
    <location>
        <begin position="36"/>
        <end position="53"/>
    </location>
</feature>
<reference evidence="7 8" key="1">
    <citation type="submission" date="2020-03" db="EMBL/GenBank/DDBJ databases">
        <title>Tamlana sp. nov, isolated from XXX.</title>
        <authorList>
            <person name="Cao W.R."/>
        </authorList>
    </citation>
    <scope>NUCLEOTIDE SEQUENCE [LARGE SCALE GENOMIC DNA]</scope>
    <source>
        <strain evidence="7 8">HST1-43</strain>
    </source>
</reference>
<feature type="transmembrane region" description="Helical" evidence="6">
    <location>
        <begin position="404"/>
        <end position="428"/>
    </location>
</feature>
<feature type="transmembrane region" description="Helical" evidence="6">
    <location>
        <begin position="274"/>
        <end position="292"/>
    </location>
</feature>
<organism evidence="7 8">
    <name type="scientific">Tamlana crocina</name>
    <dbReference type="NCBI Taxonomy" id="393006"/>
    <lineage>
        <taxon>Bacteria</taxon>
        <taxon>Pseudomonadati</taxon>
        <taxon>Bacteroidota</taxon>
        <taxon>Flavobacteriia</taxon>
        <taxon>Flavobacteriales</taxon>
        <taxon>Flavobacteriaceae</taxon>
        <taxon>Tamlana</taxon>
    </lineage>
</organism>
<dbReference type="EMBL" id="JAAVJS010000004">
    <property type="protein sequence ID" value="NJX14695.1"/>
    <property type="molecule type" value="Genomic_DNA"/>
</dbReference>
<keyword evidence="3 6" id="KW-0812">Transmembrane</keyword>
<name>A0ABX1D8K1_9FLAO</name>
<dbReference type="InterPro" id="IPR050833">
    <property type="entry name" value="Poly_Biosynth_Transport"/>
</dbReference>
<dbReference type="PANTHER" id="PTHR30250:SF30">
    <property type="entry name" value="LIPID III FLIPPASE"/>
    <property type="match status" value="1"/>
</dbReference>
<keyword evidence="8" id="KW-1185">Reference proteome</keyword>
<keyword evidence="5 6" id="KW-0472">Membrane</keyword>
<evidence type="ECO:0000313" key="8">
    <source>
        <dbReference type="Proteomes" id="UP000760545"/>
    </source>
</evidence>
<keyword evidence="4 6" id="KW-1133">Transmembrane helix</keyword>
<proteinExistence type="predicted"/>
<feature type="transmembrane region" description="Helical" evidence="6">
    <location>
        <begin position="371"/>
        <end position="392"/>
    </location>
</feature>
<comment type="caution">
    <text evidence="7">The sequence shown here is derived from an EMBL/GenBank/DDBJ whole genome shotgun (WGS) entry which is preliminary data.</text>
</comment>
<evidence type="ECO:0000256" key="3">
    <source>
        <dbReference type="ARBA" id="ARBA00022692"/>
    </source>
</evidence>
<feature type="transmembrane region" description="Helical" evidence="6">
    <location>
        <begin position="233"/>
        <end position="254"/>
    </location>
</feature>
<evidence type="ECO:0000256" key="5">
    <source>
        <dbReference type="ARBA" id="ARBA00023136"/>
    </source>
</evidence>
<feature type="transmembrane region" description="Helical" evidence="6">
    <location>
        <begin position="185"/>
        <end position="206"/>
    </location>
</feature>
<dbReference type="CDD" id="cd13125">
    <property type="entry name" value="MATE_like_10"/>
    <property type="match status" value="1"/>
</dbReference>
<protein>
    <submittedName>
        <fullName evidence="7">O-antigen translocase</fullName>
    </submittedName>
</protein>
<dbReference type="RefSeq" id="WP_167916940.1">
    <property type="nucleotide sequence ID" value="NZ_JAAVJS010000004.1"/>
</dbReference>
<feature type="transmembrane region" description="Helical" evidence="6">
    <location>
        <begin position="304"/>
        <end position="325"/>
    </location>
</feature>
<dbReference type="Proteomes" id="UP000760545">
    <property type="component" value="Unassembled WGS sequence"/>
</dbReference>
<sequence length="436" mass="49256">MKRLIDYINSKVLVQMASLQIVSVITKIVAGILTSKAIAVFIGPVGLALVGNLRDFVKAFQTIATGGFYKGAVKYISEFKEDAYNLSKTVSTIYYTGFVFTILVSFFCYFKAEWINTVIFPIYNDYAYVIQIFAIVLPFYALNLFSFAIMNGFSKYKILIVINIIGQILSVSIALLLIYQNQIDGALISVVIAESLIFLITLVGIINRRSLVPLIKARNVSFQFFKNMGTHSLMAVFSAILLPLVGIAIRTYIIDNVGFKDAGFWEAMTRISKYYLMFISSLIALYLLPRFAEIDSTKEFKKEVFSFYKTIIPVLAVGLLIIYLLKHYIVLAIFTDEFQPVEDLFIWQLLGDFVKVLSIVIAYQFLAKKMFWHYVLTEAFLVIILYTTSVYFINSVGGAKGAVIGHFVSYLMYFGIILLIFGSSLFGVDADKNFEK</sequence>